<protein>
    <recommendedName>
        <fullName evidence="2">Nucleotidyltransferase</fullName>
    </recommendedName>
</protein>
<dbReference type="PANTHER" id="PTHR34817:SF1">
    <property type="entry name" value="NUCLEOTIDYLTRANSFERASE"/>
    <property type="match status" value="1"/>
</dbReference>
<dbReference type="AlphaFoldDB" id="A0A0F9R259"/>
<evidence type="ECO:0008006" key="2">
    <source>
        <dbReference type="Google" id="ProtNLM"/>
    </source>
</evidence>
<dbReference type="PANTHER" id="PTHR34817">
    <property type="entry name" value="NUCLEOTIDYLTRANSFERASE"/>
    <property type="match status" value="1"/>
</dbReference>
<accession>A0A0F9R259</accession>
<dbReference type="EMBL" id="LAZR01001098">
    <property type="protein sequence ID" value="KKN50715.1"/>
    <property type="molecule type" value="Genomic_DNA"/>
</dbReference>
<evidence type="ECO:0000313" key="1">
    <source>
        <dbReference type="EMBL" id="KKN50715.1"/>
    </source>
</evidence>
<dbReference type="Pfam" id="PF10127">
    <property type="entry name" value="RlaP"/>
    <property type="match status" value="1"/>
</dbReference>
<organism evidence="1">
    <name type="scientific">marine sediment metagenome</name>
    <dbReference type="NCBI Taxonomy" id="412755"/>
    <lineage>
        <taxon>unclassified sequences</taxon>
        <taxon>metagenomes</taxon>
        <taxon>ecological metagenomes</taxon>
    </lineage>
</organism>
<name>A0A0F9R259_9ZZZZ</name>
<gene>
    <name evidence="1" type="ORF">LCGC14_0629760</name>
</gene>
<comment type="caution">
    <text evidence="1">The sequence shown here is derived from an EMBL/GenBank/DDBJ whole genome shotgun (WGS) entry which is preliminary data.</text>
</comment>
<reference evidence="1" key="1">
    <citation type="journal article" date="2015" name="Nature">
        <title>Complex archaea that bridge the gap between prokaryotes and eukaryotes.</title>
        <authorList>
            <person name="Spang A."/>
            <person name="Saw J.H."/>
            <person name="Jorgensen S.L."/>
            <person name="Zaremba-Niedzwiedzka K."/>
            <person name="Martijn J."/>
            <person name="Lind A.E."/>
            <person name="van Eijk R."/>
            <person name="Schleper C."/>
            <person name="Guy L."/>
            <person name="Ettema T.J."/>
        </authorList>
    </citation>
    <scope>NUCLEOTIDE SEQUENCE</scope>
</reference>
<dbReference type="InterPro" id="IPR018775">
    <property type="entry name" value="RlaP"/>
</dbReference>
<sequence length="238" mass="27518">MKRQPKEGEILRCIVGSRAYGLATETSDTDLKAIYISPKEEVIGVSQEDKTRPFGPDDHSYSLRHFARLAVKCVPNVLELLFCEKEDIISQTVEGNILRQYRNDFLSKNCIAPYIGYAEGQLKKAAKVPTNRGLGRQKIVEEFGFDCKFAMHTIRLLQTAKELLDTGILNVRRPNREFLLDIRYGRAFNGYDEFRKFALNLVKEVRELENKTSLPEKPDIEKINWLIVYLHELYWGKT</sequence>
<proteinExistence type="predicted"/>